<sequence>MKNSNDKQLCDIAIGDAVLELFNQDAPVSRTTLLAQLEKMIHAGDTAEDVRVAKLALALVKSSSTADNAEKSEENVVSFMAKNVAADDSTKH</sequence>
<comment type="caution">
    <text evidence="1">The sequence shown here is derived from an EMBL/GenBank/DDBJ whole genome shotgun (WGS) entry which is preliminary data.</text>
</comment>
<organism evidence="1 2">
    <name type="scientific">Candidatus Pantoea symbiotica</name>
    <dbReference type="NCBI Taxonomy" id="1884370"/>
    <lineage>
        <taxon>Bacteria</taxon>
        <taxon>Pseudomonadati</taxon>
        <taxon>Pseudomonadota</taxon>
        <taxon>Gammaproteobacteria</taxon>
        <taxon>Enterobacterales</taxon>
        <taxon>Erwiniaceae</taxon>
        <taxon>Pantoea</taxon>
    </lineage>
</organism>
<evidence type="ECO:0008006" key="3">
    <source>
        <dbReference type="Google" id="ProtNLM"/>
    </source>
</evidence>
<protein>
    <recommendedName>
        <fullName evidence="3">Anti-adapter protein IraP</fullName>
    </recommendedName>
</protein>
<keyword evidence="2" id="KW-1185">Reference proteome</keyword>
<reference evidence="1 2" key="1">
    <citation type="submission" date="2016-10" db="EMBL/GenBank/DDBJ databases">
        <authorList>
            <person name="Varghese N."/>
            <person name="Submissions S."/>
        </authorList>
    </citation>
    <scope>NUCLEOTIDE SEQUENCE [LARGE SCALE GENOMIC DNA]</scope>
    <source>
        <strain evidence="1 2">YR512</strain>
    </source>
</reference>
<dbReference type="RefSeq" id="WP_008107580.1">
    <property type="nucleotide sequence ID" value="NZ_FOSD01000002.1"/>
</dbReference>
<evidence type="ECO:0000313" key="2">
    <source>
        <dbReference type="Proteomes" id="UP000198841"/>
    </source>
</evidence>
<proteinExistence type="predicted"/>
<dbReference type="Proteomes" id="UP000198841">
    <property type="component" value="Unassembled WGS sequence"/>
</dbReference>
<name>A0A1I3T4M2_9GAMM</name>
<dbReference type="EMBL" id="FOSD01000002">
    <property type="protein sequence ID" value="SFJ65462.1"/>
    <property type="molecule type" value="Genomic_DNA"/>
</dbReference>
<accession>A0A1I3T4M2</accession>
<gene>
    <name evidence="1" type="ORF">SAMN05518863_102219</name>
</gene>
<evidence type="ECO:0000313" key="1">
    <source>
        <dbReference type="EMBL" id="SFJ65462.1"/>
    </source>
</evidence>